<dbReference type="EMBL" id="AWFK01000012">
    <property type="protein sequence ID" value="KOA48765.1"/>
    <property type="molecule type" value="Genomic_DNA"/>
</dbReference>
<accession>A0AB34T7X4</accession>
<evidence type="ECO:0000313" key="2">
    <source>
        <dbReference type="EMBL" id="KOA48765.1"/>
    </source>
</evidence>
<name>A0AB34T7X4_9BIFI</name>
<sequence>MQQPRRPKGSPNGTGGQYAPSGSILAGLPDLTLADVESSHRVRRELYTRLDEERNGWLYEDEYLTATKPGVDADYTDEPVCSPGEETWIVSRMLGSDETVNSLGPVARKFLRYTDSPVQAYTMAQNWVADTLDAARRACALDETKCYSPRMVESLVKPNQVRYERILHDMYGLPAHLGRVGARYQKRLAQWRSEHDGRLTTMDERDELYGLTVDEVKDRIWDDTMHDFIADKLARHVSFGGGMYYSDGSNANPKYRSMPYRRNPDGSRFNGRKDYERHINEFRARLYEQSVERKREEQHWQVASNDDTAASVINPSDREKADPWTLVHLARSQGNDPYQAGRLLGLSRAQVDALLAKDKDA</sequence>
<protein>
    <submittedName>
        <fullName evidence="2">Uncharacterized protein</fullName>
    </submittedName>
</protein>
<feature type="region of interest" description="Disordered" evidence="1">
    <location>
        <begin position="1"/>
        <end position="22"/>
    </location>
</feature>
<evidence type="ECO:0000256" key="1">
    <source>
        <dbReference type="SAM" id="MobiDB-lite"/>
    </source>
</evidence>
<dbReference type="AlphaFoldDB" id="A0AB34T7X4"/>
<reference evidence="2 3" key="1">
    <citation type="journal article" date="2015" name="Int J Genomics">
        <title>Comparative Genomics Revealed Genetic Diversity and Species/Strain-Level Differences in Carbohydrate Metabolism of Three Probiotic Bifidobacterial Species.</title>
        <authorList>
            <person name="Odamaki T."/>
            <person name="Horigome A."/>
            <person name="Sugahara H."/>
            <person name="Hashikura N."/>
            <person name="Minami J."/>
            <person name="Xiao J.Z."/>
            <person name="Abe F."/>
        </authorList>
    </citation>
    <scope>NUCLEOTIDE SEQUENCE [LARGE SCALE GENOMIC DNA]</scope>
    <source>
        <strain evidence="2 3">MCC 0483</strain>
    </source>
</reference>
<dbReference type="Proteomes" id="UP000037239">
    <property type="component" value="Unassembled WGS sequence"/>
</dbReference>
<comment type="caution">
    <text evidence="2">The sequence shown here is derived from an EMBL/GenBank/DDBJ whole genome shotgun (WGS) entry which is preliminary data.</text>
</comment>
<evidence type="ECO:0000313" key="3">
    <source>
        <dbReference type="Proteomes" id="UP000037239"/>
    </source>
</evidence>
<gene>
    <name evidence="2" type="ORF">BAAM0483_07615</name>
</gene>
<organism evidence="2 3">
    <name type="scientific">Bifidobacterium animalis subsp. animalis MCC 0483</name>
    <dbReference type="NCBI Taxonomy" id="1365955"/>
    <lineage>
        <taxon>Bacteria</taxon>
        <taxon>Bacillati</taxon>
        <taxon>Actinomycetota</taxon>
        <taxon>Actinomycetes</taxon>
        <taxon>Bifidobacteriales</taxon>
        <taxon>Bifidobacteriaceae</taxon>
        <taxon>Bifidobacterium</taxon>
    </lineage>
</organism>
<proteinExistence type="predicted"/>